<protein>
    <recommendedName>
        <fullName evidence="7">Phosphatidylglycerol--prolipoprotein diacylglyceryl transferase</fullName>
        <ecNumber evidence="7">2.5.1.145</ecNumber>
    </recommendedName>
</protein>
<comment type="function">
    <text evidence="7">Catalyzes the transfer of the diacylglyceryl group from phosphatidylglycerol to the sulfhydryl group of the N-terminal cysteine of a prolipoprotein, the first step in the formation of mature lipoproteins.</text>
</comment>
<dbReference type="InterPro" id="IPR001640">
    <property type="entry name" value="Lgt"/>
</dbReference>
<dbReference type="PANTHER" id="PTHR30589:SF0">
    <property type="entry name" value="PHOSPHATIDYLGLYCEROL--PROLIPOPROTEIN DIACYLGLYCERYL TRANSFERASE"/>
    <property type="match status" value="1"/>
</dbReference>
<keyword evidence="6 7" id="KW-0472">Membrane</keyword>
<gene>
    <name evidence="7 8" type="primary">lgt</name>
    <name evidence="8" type="ORF">GOQ27_04740</name>
</gene>
<dbReference type="GO" id="GO:0005886">
    <property type="term" value="C:plasma membrane"/>
    <property type="evidence" value="ECO:0007669"/>
    <property type="project" value="UniProtKB-SubCell"/>
</dbReference>
<dbReference type="RefSeq" id="WP_203365684.1">
    <property type="nucleotide sequence ID" value="NZ_WSFT01000021.1"/>
</dbReference>
<comment type="caution">
    <text evidence="8">The sequence shown here is derived from an EMBL/GenBank/DDBJ whole genome shotgun (WGS) entry which is preliminary data.</text>
</comment>
<feature type="transmembrane region" description="Helical" evidence="7">
    <location>
        <begin position="47"/>
        <end position="67"/>
    </location>
</feature>
<comment type="subcellular location">
    <subcellularLocation>
        <location evidence="7">Cell membrane</location>
        <topology evidence="7">Multi-pass membrane protein</topology>
    </subcellularLocation>
</comment>
<evidence type="ECO:0000256" key="3">
    <source>
        <dbReference type="ARBA" id="ARBA00022679"/>
    </source>
</evidence>
<dbReference type="GO" id="GO:0008961">
    <property type="term" value="F:phosphatidylglycerol-prolipoprotein diacylglyceryl transferase activity"/>
    <property type="evidence" value="ECO:0007669"/>
    <property type="project" value="UniProtKB-UniRule"/>
</dbReference>
<feature type="transmembrane region" description="Helical" evidence="7">
    <location>
        <begin position="186"/>
        <end position="204"/>
    </location>
</feature>
<keyword evidence="5 7" id="KW-1133">Transmembrane helix</keyword>
<keyword evidence="2 7" id="KW-1003">Cell membrane</keyword>
<evidence type="ECO:0000313" key="9">
    <source>
        <dbReference type="Proteomes" id="UP000724672"/>
    </source>
</evidence>
<sequence length="275" mass="31495">MVEIFKVGHFTIYLFGITIALGMIVGSLVMLKEGKRKGISTDKLMDLLIYTLVISVIGARLFYILVFNLEYYLNNPKAIFAIREGGLSIQGGLIFGIMFALWYTKKNNLNFWKIADTFAPGIIIGQAIGRIGCDVFGIPMSEQYFWGIKINNQLLHPTQIYEAILDLLLFMYLWRIRNKIKYNGEIFIKYIIGFSIIRGIVEFFRFNPIVFGPFTVAHVTSLVIIIIALLVNKYIKKDKIQEGKQNNRGSNSSLLEYIIIGLIGVVGVWFYYYIH</sequence>
<dbReference type="Pfam" id="PF01790">
    <property type="entry name" value="LGT"/>
    <property type="match status" value="1"/>
</dbReference>
<proteinExistence type="inferred from homology"/>
<keyword evidence="4 7" id="KW-0812">Transmembrane</keyword>
<dbReference type="HAMAP" id="MF_01147">
    <property type="entry name" value="Lgt"/>
    <property type="match status" value="1"/>
</dbReference>
<feature type="transmembrane region" description="Helical" evidence="7">
    <location>
        <begin position="210"/>
        <end position="231"/>
    </location>
</feature>
<dbReference type="PANTHER" id="PTHR30589">
    <property type="entry name" value="PROLIPOPROTEIN DIACYLGLYCERYL TRANSFERASE"/>
    <property type="match status" value="1"/>
</dbReference>
<evidence type="ECO:0000256" key="2">
    <source>
        <dbReference type="ARBA" id="ARBA00022475"/>
    </source>
</evidence>
<dbReference type="EC" id="2.5.1.145" evidence="7"/>
<dbReference type="NCBIfam" id="TIGR00544">
    <property type="entry name" value="lgt"/>
    <property type="match status" value="1"/>
</dbReference>
<evidence type="ECO:0000256" key="4">
    <source>
        <dbReference type="ARBA" id="ARBA00022692"/>
    </source>
</evidence>
<organism evidence="8 9">
    <name type="scientific">Anaeromonas frigoriresistens</name>
    <dbReference type="NCBI Taxonomy" id="2683708"/>
    <lineage>
        <taxon>Bacteria</taxon>
        <taxon>Bacillati</taxon>
        <taxon>Bacillota</taxon>
        <taxon>Tissierellia</taxon>
        <taxon>Tissierellales</taxon>
        <taxon>Thermohalobacteraceae</taxon>
        <taxon>Anaeromonas</taxon>
    </lineage>
</organism>
<accession>A0A942Z5S8</accession>
<dbReference type="AlphaFoldDB" id="A0A942Z5S8"/>
<evidence type="ECO:0000256" key="7">
    <source>
        <dbReference type="HAMAP-Rule" id="MF_01147"/>
    </source>
</evidence>
<feature type="transmembrane region" description="Helical" evidence="7">
    <location>
        <begin position="87"/>
        <end position="105"/>
    </location>
</feature>
<name>A0A942Z5S8_9FIRM</name>
<keyword evidence="3 7" id="KW-0808">Transferase</keyword>
<reference evidence="8" key="1">
    <citation type="submission" date="2019-12" db="EMBL/GenBank/DDBJ databases">
        <title>Clostridiaceae gen. nov. sp. nov., isolated from sediment in Xinjiang, China.</title>
        <authorList>
            <person name="Zhang R."/>
        </authorList>
    </citation>
    <scope>NUCLEOTIDE SEQUENCE</scope>
    <source>
        <strain evidence="8">D2Q-11</strain>
    </source>
</reference>
<comment type="similarity">
    <text evidence="1 7">Belongs to the Lgt family.</text>
</comment>
<feature type="transmembrane region" description="Helical" evidence="7">
    <location>
        <begin position="12"/>
        <end position="31"/>
    </location>
</feature>
<dbReference type="Proteomes" id="UP000724672">
    <property type="component" value="Unassembled WGS sequence"/>
</dbReference>
<comment type="pathway">
    <text evidence="7">Protein modification; lipoprotein biosynthesis (diacylglyceryl transfer).</text>
</comment>
<evidence type="ECO:0000256" key="6">
    <source>
        <dbReference type="ARBA" id="ARBA00023136"/>
    </source>
</evidence>
<keyword evidence="9" id="KW-1185">Reference proteome</keyword>
<evidence type="ECO:0000256" key="5">
    <source>
        <dbReference type="ARBA" id="ARBA00022989"/>
    </source>
</evidence>
<dbReference type="GO" id="GO:0042158">
    <property type="term" value="P:lipoprotein biosynthetic process"/>
    <property type="evidence" value="ECO:0007669"/>
    <property type="project" value="UniProtKB-UniRule"/>
</dbReference>
<comment type="catalytic activity">
    <reaction evidence="7">
        <text>L-cysteinyl-[prolipoprotein] + a 1,2-diacyl-sn-glycero-3-phospho-(1'-sn-glycerol) = an S-1,2-diacyl-sn-glyceryl-L-cysteinyl-[prolipoprotein] + sn-glycerol 1-phosphate + H(+)</text>
        <dbReference type="Rhea" id="RHEA:56712"/>
        <dbReference type="Rhea" id="RHEA-COMP:14679"/>
        <dbReference type="Rhea" id="RHEA-COMP:14680"/>
        <dbReference type="ChEBI" id="CHEBI:15378"/>
        <dbReference type="ChEBI" id="CHEBI:29950"/>
        <dbReference type="ChEBI" id="CHEBI:57685"/>
        <dbReference type="ChEBI" id="CHEBI:64716"/>
        <dbReference type="ChEBI" id="CHEBI:140658"/>
        <dbReference type="EC" id="2.5.1.145"/>
    </reaction>
</comment>
<evidence type="ECO:0000256" key="1">
    <source>
        <dbReference type="ARBA" id="ARBA00007150"/>
    </source>
</evidence>
<feature type="transmembrane region" description="Helical" evidence="7">
    <location>
        <begin position="254"/>
        <end position="274"/>
    </location>
</feature>
<evidence type="ECO:0000313" key="8">
    <source>
        <dbReference type="EMBL" id="MBS4537756.1"/>
    </source>
</evidence>
<feature type="binding site" evidence="7">
    <location>
        <position position="130"/>
    </location>
    <ligand>
        <name>a 1,2-diacyl-sn-glycero-3-phospho-(1'-sn-glycerol)</name>
        <dbReference type="ChEBI" id="CHEBI:64716"/>
    </ligand>
</feature>
<dbReference type="EMBL" id="WSFT01000021">
    <property type="protein sequence ID" value="MBS4537756.1"/>
    <property type="molecule type" value="Genomic_DNA"/>
</dbReference>